<dbReference type="Pfam" id="PF00410">
    <property type="entry name" value="Ribosomal_S8"/>
    <property type="match status" value="1"/>
</dbReference>
<dbReference type="PANTHER" id="PTHR11758">
    <property type="entry name" value="40S RIBOSOMAL PROTEIN S15A"/>
    <property type="match status" value="1"/>
</dbReference>
<dbReference type="InterPro" id="IPR035987">
    <property type="entry name" value="Ribosomal_uS8_sf"/>
</dbReference>
<evidence type="ECO:0000256" key="1">
    <source>
        <dbReference type="ARBA" id="ARBA00006471"/>
    </source>
</evidence>
<evidence type="ECO:0000256" key="4">
    <source>
        <dbReference type="ARBA" id="ARBA00035258"/>
    </source>
</evidence>
<comment type="similarity">
    <text evidence="1 5 6">Belongs to the universal ribosomal protein uS8 family.</text>
</comment>
<name>A0A1G2PNY8_TERXR</name>
<comment type="subunit">
    <text evidence="5">Part of the 30S ribosomal subunit. Contacts proteins S5 and S12.</text>
</comment>
<dbReference type="EMBL" id="MHST01000009">
    <property type="protein sequence ID" value="OHA49469.1"/>
    <property type="molecule type" value="Genomic_DNA"/>
</dbReference>
<protein>
    <recommendedName>
        <fullName evidence="4 5">Small ribosomal subunit protein uS8</fullName>
    </recommendedName>
</protein>
<dbReference type="STRING" id="1802363.A2682_00380"/>
<evidence type="ECO:0000256" key="6">
    <source>
        <dbReference type="RuleBase" id="RU003660"/>
    </source>
</evidence>
<evidence type="ECO:0000256" key="5">
    <source>
        <dbReference type="HAMAP-Rule" id="MF_01302"/>
    </source>
</evidence>
<evidence type="ECO:0000256" key="2">
    <source>
        <dbReference type="ARBA" id="ARBA00022980"/>
    </source>
</evidence>
<dbReference type="InterPro" id="IPR047863">
    <property type="entry name" value="Ribosomal_uS8_CS"/>
</dbReference>
<dbReference type="GO" id="GO:0005840">
    <property type="term" value="C:ribosome"/>
    <property type="evidence" value="ECO:0007669"/>
    <property type="project" value="UniProtKB-KW"/>
</dbReference>
<dbReference type="FunFam" id="3.30.1490.10:FF:000001">
    <property type="entry name" value="30S ribosomal protein S8"/>
    <property type="match status" value="1"/>
</dbReference>
<dbReference type="SUPFAM" id="SSF56047">
    <property type="entry name" value="Ribosomal protein S8"/>
    <property type="match status" value="1"/>
</dbReference>
<comment type="caution">
    <text evidence="7">The sequence shown here is derived from an EMBL/GenBank/DDBJ whole genome shotgun (WGS) entry which is preliminary data.</text>
</comment>
<proteinExistence type="inferred from homology"/>
<dbReference type="Gene3D" id="3.30.1490.10">
    <property type="match status" value="1"/>
</dbReference>
<keyword evidence="2 5" id="KW-0689">Ribosomal protein</keyword>
<dbReference type="GO" id="GO:0005737">
    <property type="term" value="C:cytoplasm"/>
    <property type="evidence" value="ECO:0007669"/>
    <property type="project" value="UniProtKB-ARBA"/>
</dbReference>
<dbReference type="GO" id="GO:0019843">
    <property type="term" value="F:rRNA binding"/>
    <property type="evidence" value="ECO:0007669"/>
    <property type="project" value="UniProtKB-UniRule"/>
</dbReference>
<organism evidence="7 8">
    <name type="scientific">Terrybacteria sp. (strain RIFCSPHIGHO2_01_FULL_58_15)</name>
    <dbReference type="NCBI Taxonomy" id="1802363"/>
    <lineage>
        <taxon>Bacteria</taxon>
        <taxon>Candidatus Terryibacteriota</taxon>
    </lineage>
</organism>
<comment type="function">
    <text evidence="5">One of the primary rRNA binding proteins, it binds directly to 16S rRNA central domain where it helps coordinate assembly of the platform of the 30S subunit.</text>
</comment>
<dbReference type="AlphaFoldDB" id="A0A1G2PNY8"/>
<evidence type="ECO:0000256" key="3">
    <source>
        <dbReference type="ARBA" id="ARBA00023274"/>
    </source>
</evidence>
<evidence type="ECO:0000313" key="7">
    <source>
        <dbReference type="EMBL" id="OHA49469.1"/>
    </source>
</evidence>
<accession>A0A1G2PNY8</accession>
<evidence type="ECO:0000313" key="8">
    <source>
        <dbReference type="Proteomes" id="UP000178690"/>
    </source>
</evidence>
<dbReference type="NCBIfam" id="NF001109">
    <property type="entry name" value="PRK00136.1"/>
    <property type="match status" value="1"/>
</dbReference>
<keyword evidence="3 5" id="KW-0687">Ribonucleoprotein</keyword>
<dbReference type="GO" id="GO:0006412">
    <property type="term" value="P:translation"/>
    <property type="evidence" value="ECO:0007669"/>
    <property type="project" value="UniProtKB-UniRule"/>
</dbReference>
<dbReference type="PROSITE" id="PS00053">
    <property type="entry name" value="RIBOSOMAL_S8"/>
    <property type="match status" value="1"/>
</dbReference>
<keyword evidence="5" id="KW-0699">rRNA-binding</keyword>
<sequence>MVMTDPIADFLTRVRNAAAIGRTEVRAPYSKILHRIAEILVREGFLEEVSHRGRGPRRILAVRLRYLDGKSVIEDLRRVSRPGRRSYMAIRNIRPVKSGFGIAVISTPEGLMTNREAKRKNIGGEVLCEVW</sequence>
<keyword evidence="5" id="KW-0694">RNA-binding</keyword>
<dbReference type="GO" id="GO:1990904">
    <property type="term" value="C:ribonucleoprotein complex"/>
    <property type="evidence" value="ECO:0007669"/>
    <property type="project" value="UniProtKB-KW"/>
</dbReference>
<dbReference type="HAMAP" id="MF_01302_B">
    <property type="entry name" value="Ribosomal_uS8_B"/>
    <property type="match status" value="1"/>
</dbReference>
<gene>
    <name evidence="5" type="primary">rpsH</name>
    <name evidence="7" type="ORF">A2682_00380</name>
</gene>
<dbReference type="Proteomes" id="UP000178690">
    <property type="component" value="Unassembled WGS sequence"/>
</dbReference>
<dbReference type="Gene3D" id="3.30.1370.30">
    <property type="match status" value="1"/>
</dbReference>
<reference evidence="7 8" key="1">
    <citation type="journal article" date="2016" name="Nat. Commun.">
        <title>Thousands of microbial genomes shed light on interconnected biogeochemical processes in an aquifer system.</title>
        <authorList>
            <person name="Anantharaman K."/>
            <person name="Brown C.T."/>
            <person name="Hug L.A."/>
            <person name="Sharon I."/>
            <person name="Castelle C.J."/>
            <person name="Probst A.J."/>
            <person name="Thomas B.C."/>
            <person name="Singh A."/>
            <person name="Wilkins M.J."/>
            <person name="Karaoz U."/>
            <person name="Brodie E.L."/>
            <person name="Williams K.H."/>
            <person name="Hubbard S.S."/>
            <person name="Banfield J.F."/>
        </authorList>
    </citation>
    <scope>NUCLEOTIDE SEQUENCE [LARGE SCALE GENOMIC DNA]</scope>
    <source>
        <strain evidence="8">RIFCSPHIGHO2_01_FULL_58_15</strain>
    </source>
</reference>
<dbReference type="InterPro" id="IPR000630">
    <property type="entry name" value="Ribosomal_uS8"/>
</dbReference>
<dbReference type="GO" id="GO:0003735">
    <property type="term" value="F:structural constituent of ribosome"/>
    <property type="evidence" value="ECO:0007669"/>
    <property type="project" value="InterPro"/>
</dbReference>